<feature type="domain" description="Mur ligase N-terminal catalytic" evidence="15">
    <location>
        <begin position="22"/>
        <end position="102"/>
    </location>
</feature>
<dbReference type="InterPro" id="IPR000713">
    <property type="entry name" value="Mur_ligase_N"/>
</dbReference>
<evidence type="ECO:0000259" key="15">
    <source>
        <dbReference type="Pfam" id="PF01225"/>
    </source>
</evidence>
<feature type="binding site" evidence="13">
    <location>
        <position position="185"/>
    </location>
    <ligand>
        <name>UDP-N-acetyl-alpha-D-muramoyl-L-alanyl-D-glutamate</name>
        <dbReference type="ChEBI" id="CHEBI:83900"/>
    </ligand>
</feature>
<evidence type="ECO:0000313" key="18">
    <source>
        <dbReference type="EMBL" id="CZF78280.1"/>
    </source>
</evidence>
<comment type="subcellular location">
    <subcellularLocation>
        <location evidence="13 14">Cytoplasm</location>
    </subcellularLocation>
</comment>
<dbReference type="SUPFAM" id="SSF53244">
    <property type="entry name" value="MurD-like peptide ligases, peptide-binding domain"/>
    <property type="match status" value="1"/>
</dbReference>
<comment type="pathway">
    <text evidence="13 14">Cell wall biogenesis; peptidoglycan biosynthesis.</text>
</comment>
<evidence type="ECO:0000256" key="11">
    <source>
        <dbReference type="ARBA" id="ARBA00076158"/>
    </source>
</evidence>
<dbReference type="Gene3D" id="3.90.190.20">
    <property type="entry name" value="Mur ligase, C-terminal domain"/>
    <property type="match status" value="1"/>
</dbReference>
<dbReference type="NCBIfam" id="NF001123">
    <property type="entry name" value="PRK00139.1-1"/>
    <property type="match status" value="1"/>
</dbReference>
<dbReference type="SUPFAM" id="SSF53623">
    <property type="entry name" value="MurD-like peptide ligases, catalytic domain"/>
    <property type="match status" value="1"/>
</dbReference>
<feature type="binding site" evidence="13">
    <location>
        <position position="193"/>
    </location>
    <ligand>
        <name>UDP-N-acetyl-alpha-D-muramoyl-L-alanyl-D-glutamate</name>
        <dbReference type="ChEBI" id="CHEBI:83900"/>
    </ligand>
</feature>
<dbReference type="NCBIfam" id="NF001124">
    <property type="entry name" value="PRK00139.1-2"/>
    <property type="match status" value="1"/>
</dbReference>
<dbReference type="GO" id="GO:0005737">
    <property type="term" value="C:cytoplasm"/>
    <property type="evidence" value="ECO:0007669"/>
    <property type="project" value="UniProtKB-SubCell"/>
</dbReference>
<evidence type="ECO:0000256" key="10">
    <source>
        <dbReference type="ARBA" id="ARBA00075482"/>
    </source>
</evidence>
<dbReference type="Proteomes" id="UP000073601">
    <property type="component" value="Unassembled WGS sequence"/>
</dbReference>
<feature type="binding site" evidence="13">
    <location>
        <position position="27"/>
    </location>
    <ligand>
        <name>UDP-N-acetyl-alpha-D-muramoyl-L-alanyl-D-glutamate</name>
        <dbReference type="ChEBI" id="CHEBI:83900"/>
    </ligand>
</feature>
<keyword evidence="13" id="KW-0067">ATP-binding</keyword>
<dbReference type="InterPro" id="IPR004101">
    <property type="entry name" value="Mur_ligase_C"/>
</dbReference>
<dbReference type="InterPro" id="IPR036615">
    <property type="entry name" value="Mur_ligase_C_dom_sf"/>
</dbReference>
<feature type="binding site" evidence="13">
    <location>
        <begin position="414"/>
        <end position="417"/>
    </location>
    <ligand>
        <name>meso-2,6-diaminopimelate</name>
        <dbReference type="ChEBI" id="CHEBI:57791"/>
    </ligand>
</feature>
<organism evidence="18 19">
    <name type="scientific">Grimontia marina</name>
    <dbReference type="NCBI Taxonomy" id="646534"/>
    <lineage>
        <taxon>Bacteria</taxon>
        <taxon>Pseudomonadati</taxon>
        <taxon>Pseudomonadota</taxon>
        <taxon>Gammaproteobacteria</taxon>
        <taxon>Vibrionales</taxon>
        <taxon>Vibrionaceae</taxon>
        <taxon>Grimontia</taxon>
    </lineage>
</organism>
<keyword evidence="4 13" id="KW-0573">Peptidoglycan synthesis</keyword>
<dbReference type="NCBIfam" id="NF001126">
    <property type="entry name" value="PRK00139.1-4"/>
    <property type="match status" value="1"/>
</dbReference>
<dbReference type="SUPFAM" id="SSF63418">
    <property type="entry name" value="MurE/MurF N-terminal domain"/>
    <property type="match status" value="1"/>
</dbReference>
<comment type="caution">
    <text evidence="13">Lacks conserved residue(s) required for the propagation of feature annotation.</text>
</comment>
<keyword evidence="2 13" id="KW-0132">Cell division</keyword>
<evidence type="ECO:0000256" key="8">
    <source>
        <dbReference type="ARBA" id="ARBA00066633"/>
    </source>
</evidence>
<evidence type="ECO:0000256" key="12">
    <source>
        <dbReference type="ARBA" id="ARBA00081560"/>
    </source>
</evidence>
<evidence type="ECO:0000256" key="14">
    <source>
        <dbReference type="RuleBase" id="RU004135"/>
    </source>
</evidence>
<keyword evidence="13" id="KW-0963">Cytoplasm</keyword>
<dbReference type="GO" id="GO:0000287">
    <property type="term" value="F:magnesium ion binding"/>
    <property type="evidence" value="ECO:0007669"/>
    <property type="project" value="UniProtKB-UniRule"/>
</dbReference>
<feature type="binding site" evidence="13">
    <location>
        <position position="157"/>
    </location>
    <ligand>
        <name>UDP-N-acetyl-alpha-D-muramoyl-L-alanyl-D-glutamate</name>
        <dbReference type="ChEBI" id="CHEBI:83900"/>
    </ligand>
</feature>
<keyword evidence="13 18" id="KW-0436">Ligase</keyword>
<evidence type="ECO:0000313" key="19">
    <source>
        <dbReference type="Proteomes" id="UP000073601"/>
    </source>
</evidence>
<proteinExistence type="inferred from homology"/>
<dbReference type="PANTHER" id="PTHR23135">
    <property type="entry name" value="MUR LIGASE FAMILY MEMBER"/>
    <property type="match status" value="1"/>
</dbReference>
<evidence type="ECO:0000256" key="5">
    <source>
        <dbReference type="ARBA" id="ARBA00023306"/>
    </source>
</evidence>
<feature type="binding site" evidence="13">
    <location>
        <position position="469"/>
    </location>
    <ligand>
        <name>meso-2,6-diaminopimelate</name>
        <dbReference type="ChEBI" id="CHEBI:57791"/>
    </ligand>
</feature>
<keyword evidence="6 13" id="KW-0961">Cell wall biogenesis/degradation</keyword>
<dbReference type="GO" id="GO:0005524">
    <property type="term" value="F:ATP binding"/>
    <property type="evidence" value="ECO:0007669"/>
    <property type="project" value="UniProtKB-UniRule"/>
</dbReference>
<dbReference type="HAMAP" id="MF_00208">
    <property type="entry name" value="MurE"/>
    <property type="match status" value="1"/>
</dbReference>
<feature type="domain" description="Mur ligase C-terminal" evidence="16">
    <location>
        <begin position="341"/>
        <end position="467"/>
    </location>
</feature>
<keyword evidence="13" id="KW-0547">Nucleotide-binding</keyword>
<keyword evidence="13" id="KW-0460">Magnesium</keyword>
<dbReference type="InterPro" id="IPR036565">
    <property type="entry name" value="Mur-like_cat_sf"/>
</dbReference>
<dbReference type="FunFam" id="3.90.190.20:FF:000006">
    <property type="entry name" value="UDP-N-acetylmuramoyl-L-alanyl-D-glutamate--2,6-diaminopimelate ligase"/>
    <property type="match status" value="1"/>
</dbReference>
<comment type="cofactor">
    <cofactor evidence="13">
        <name>Mg(2+)</name>
        <dbReference type="ChEBI" id="CHEBI:18420"/>
    </cofactor>
</comment>
<dbReference type="UniPathway" id="UPA00219"/>
<evidence type="ECO:0000256" key="2">
    <source>
        <dbReference type="ARBA" id="ARBA00022618"/>
    </source>
</evidence>
<dbReference type="InterPro" id="IPR035911">
    <property type="entry name" value="MurE/MurF_N"/>
</dbReference>
<dbReference type="RefSeq" id="WP_062705439.1">
    <property type="nucleotide sequence ID" value="NZ_CAWRCI010000003.1"/>
</dbReference>
<name>A0A128EVQ6_9GAMM</name>
<feature type="binding site" evidence="13">
    <location>
        <position position="390"/>
    </location>
    <ligand>
        <name>meso-2,6-diaminopimelate</name>
        <dbReference type="ChEBI" id="CHEBI:57791"/>
    </ligand>
</feature>
<reference evidence="19" key="1">
    <citation type="submission" date="2016-02" db="EMBL/GenBank/DDBJ databases">
        <authorList>
            <person name="Rodrigo-Torres Lidia"/>
            <person name="Arahal R.David."/>
        </authorList>
    </citation>
    <scope>NUCLEOTIDE SEQUENCE [LARGE SCALE GENOMIC DNA]</scope>
    <source>
        <strain evidence="19">CECT 8713</strain>
    </source>
</reference>
<evidence type="ECO:0000259" key="16">
    <source>
        <dbReference type="Pfam" id="PF02875"/>
    </source>
</evidence>
<evidence type="ECO:0000259" key="17">
    <source>
        <dbReference type="Pfam" id="PF08245"/>
    </source>
</evidence>
<comment type="catalytic activity">
    <reaction evidence="7 13">
        <text>UDP-N-acetyl-alpha-D-muramoyl-L-alanyl-D-glutamate + meso-2,6-diaminopimelate + ATP = UDP-N-acetyl-alpha-D-muramoyl-L-alanyl-gamma-D-glutamyl-meso-2,6-diaminopimelate + ADP + phosphate + H(+)</text>
        <dbReference type="Rhea" id="RHEA:23676"/>
        <dbReference type="ChEBI" id="CHEBI:15378"/>
        <dbReference type="ChEBI" id="CHEBI:30616"/>
        <dbReference type="ChEBI" id="CHEBI:43474"/>
        <dbReference type="ChEBI" id="CHEBI:57791"/>
        <dbReference type="ChEBI" id="CHEBI:83900"/>
        <dbReference type="ChEBI" id="CHEBI:83905"/>
        <dbReference type="ChEBI" id="CHEBI:456216"/>
        <dbReference type="EC" id="6.3.2.13"/>
    </reaction>
</comment>
<feature type="binding site" evidence="13">
    <location>
        <begin position="158"/>
        <end position="159"/>
    </location>
    <ligand>
        <name>UDP-N-acetyl-alpha-D-muramoyl-L-alanyl-D-glutamate</name>
        <dbReference type="ChEBI" id="CHEBI:83900"/>
    </ligand>
</feature>
<dbReference type="NCBIfam" id="TIGR01085">
    <property type="entry name" value="murE"/>
    <property type="match status" value="1"/>
</dbReference>
<dbReference type="AlphaFoldDB" id="A0A128EVQ6"/>
<evidence type="ECO:0000256" key="6">
    <source>
        <dbReference type="ARBA" id="ARBA00023316"/>
    </source>
</evidence>
<dbReference type="Pfam" id="PF08245">
    <property type="entry name" value="Mur_ligase_M"/>
    <property type="match status" value="1"/>
</dbReference>
<feature type="short sequence motif" description="Meso-diaminopimelate recognition motif" evidence="13">
    <location>
        <begin position="414"/>
        <end position="417"/>
    </location>
</feature>
<gene>
    <name evidence="18" type="primary">murE_1</name>
    <name evidence="13" type="synonym">murE</name>
    <name evidence="18" type="ORF">GMA8713_00509</name>
</gene>
<dbReference type="OrthoDB" id="9800958at2"/>
<feature type="binding site" evidence="13">
    <location>
        <position position="465"/>
    </location>
    <ligand>
        <name>meso-2,6-diaminopimelate</name>
        <dbReference type="ChEBI" id="CHEBI:57791"/>
    </ligand>
</feature>
<dbReference type="Pfam" id="PF01225">
    <property type="entry name" value="Mur_ligase"/>
    <property type="match status" value="1"/>
</dbReference>
<protein>
    <recommendedName>
        <fullName evidence="9 13">UDP-N-acetylmuramoyl-L-alanyl-D-glutamate--2,6-diaminopimelate ligase</fullName>
        <ecNumber evidence="8 13">6.3.2.13</ecNumber>
    </recommendedName>
    <alternativeName>
        <fullName evidence="10 13">Meso-A2pm-adding enzyme</fullName>
    </alternativeName>
    <alternativeName>
        <fullName evidence="11 13">Meso-diaminopimelate-adding enzyme</fullName>
    </alternativeName>
    <alternativeName>
        <fullName evidence="12 13">UDP-MurNAc-L-Ala-D-Glu:meso-diaminopimelate ligase</fullName>
    </alternativeName>
    <alternativeName>
        <fullName evidence="13">UDP-MurNAc-tripeptide synthetase</fullName>
    </alternativeName>
    <alternativeName>
        <fullName evidence="13">UDP-N-acetylmuramyl-tripeptide synthetase</fullName>
    </alternativeName>
</protein>
<dbReference type="Gene3D" id="3.40.1190.10">
    <property type="entry name" value="Mur-like, catalytic domain"/>
    <property type="match status" value="1"/>
</dbReference>
<feature type="binding site" evidence="13">
    <location>
        <begin position="116"/>
        <end position="122"/>
    </location>
    <ligand>
        <name>ATP</name>
        <dbReference type="ChEBI" id="CHEBI:30616"/>
    </ligand>
</feature>
<feature type="modified residue" description="N6-carboxylysine" evidence="13">
    <location>
        <position position="225"/>
    </location>
</feature>
<comment type="similarity">
    <text evidence="1 13">Belongs to the MurCDEF family. MurE subfamily.</text>
</comment>
<dbReference type="GO" id="GO:0071555">
    <property type="term" value="P:cell wall organization"/>
    <property type="evidence" value="ECO:0007669"/>
    <property type="project" value="UniProtKB-KW"/>
</dbReference>
<dbReference type="Pfam" id="PF02875">
    <property type="entry name" value="Mur_ligase_C"/>
    <property type="match status" value="1"/>
</dbReference>
<dbReference type="PANTHER" id="PTHR23135:SF4">
    <property type="entry name" value="UDP-N-ACETYLMURAMOYL-L-ALANYL-D-GLUTAMATE--2,6-DIAMINOPIMELATE LIGASE MURE HOMOLOG, CHLOROPLASTIC"/>
    <property type="match status" value="1"/>
</dbReference>
<feature type="domain" description="Mur ligase central" evidence="17">
    <location>
        <begin position="114"/>
        <end position="317"/>
    </location>
</feature>
<evidence type="ECO:0000256" key="13">
    <source>
        <dbReference type="HAMAP-Rule" id="MF_00208"/>
    </source>
</evidence>
<keyword evidence="19" id="KW-1185">Reference proteome</keyword>
<dbReference type="Gene3D" id="3.40.1390.10">
    <property type="entry name" value="MurE/MurF, N-terminal domain"/>
    <property type="match status" value="1"/>
</dbReference>
<dbReference type="InterPro" id="IPR013221">
    <property type="entry name" value="Mur_ligase_cen"/>
</dbReference>
<dbReference type="GO" id="GO:0009252">
    <property type="term" value="P:peptidoglycan biosynthetic process"/>
    <property type="evidence" value="ECO:0007669"/>
    <property type="project" value="UniProtKB-UniRule"/>
</dbReference>
<evidence type="ECO:0000256" key="1">
    <source>
        <dbReference type="ARBA" id="ARBA00005898"/>
    </source>
</evidence>
<dbReference type="InterPro" id="IPR005761">
    <property type="entry name" value="UDP-N-AcMur-Glu-dNH2Pim_ligase"/>
</dbReference>
<sequence>MPNTSFKELLAPWYDAIPETPITGLTLDNRQIQPGDVFIAVQGHSLDARRFIPAAIEAGAAAVIADDGDTNGQFDVTLQNGVPVVAFPHLKSTLSEIADRFYQSPSKMIKVIGVTGTNGKTTVSQLVAQWIDLLEGKAAVMGTTGNGFLDALEPALNTTGSALDIQQQLAAFNHQGATHVAMEVSSHGLVQDRVKAVAFDAAIFTNLSRDHLDYHGTMEAYAEAKLRLFTHYGSPVSVINVDDPVGANWVSNMPEAVAVSLLEDNVLQHQGRKLWLTSVDYATSGVTISFDSSWGAGQFTAPLVGEFNVMNLLVSLTTLLGLGYEKETLMAAASKLQAVIGRMEVFHRADKPMLVVDYAHTPDALEKALMALRRHCDGKLWCIFGCGGDRDTGKRPMMADIAERLADVAILTDDNPRSESPEAIVADMLKGMVDPDQAIILHDRAEACGYAFENASEKDVILVAGKGHEDYQVLASGTVHYSDRETVRRLLEEEA</sequence>
<comment type="function">
    <text evidence="13">Catalyzes the addition of meso-diaminopimelic acid to the nucleotide precursor UDP-N-acetylmuramoyl-L-alanyl-D-glutamate (UMAG) in the biosynthesis of bacterial cell-wall peptidoglycan.</text>
</comment>
<dbReference type="GO" id="GO:0051301">
    <property type="term" value="P:cell division"/>
    <property type="evidence" value="ECO:0007669"/>
    <property type="project" value="UniProtKB-KW"/>
</dbReference>
<evidence type="ECO:0000256" key="3">
    <source>
        <dbReference type="ARBA" id="ARBA00022960"/>
    </source>
</evidence>
<dbReference type="EMBL" id="FIZY01000003">
    <property type="protein sequence ID" value="CZF78280.1"/>
    <property type="molecule type" value="Genomic_DNA"/>
</dbReference>
<keyword evidence="5 13" id="KW-0131">Cell cycle</keyword>
<comment type="PTM">
    <text evidence="13">Carboxylation is probably crucial for Mg(2+) binding and, consequently, for the gamma-phosphate positioning of ATP.</text>
</comment>
<accession>A0A128EVQ6</accession>
<keyword evidence="3 13" id="KW-0133">Cell shape</keyword>
<evidence type="ECO:0000256" key="7">
    <source>
        <dbReference type="ARBA" id="ARBA00050251"/>
    </source>
</evidence>
<feature type="binding site" evidence="13">
    <location>
        <position position="191"/>
    </location>
    <ligand>
        <name>UDP-N-acetyl-alpha-D-muramoyl-L-alanyl-D-glutamate</name>
        <dbReference type="ChEBI" id="CHEBI:83900"/>
    </ligand>
</feature>
<dbReference type="GO" id="GO:0008360">
    <property type="term" value="P:regulation of cell shape"/>
    <property type="evidence" value="ECO:0007669"/>
    <property type="project" value="UniProtKB-KW"/>
</dbReference>
<evidence type="ECO:0000256" key="4">
    <source>
        <dbReference type="ARBA" id="ARBA00022984"/>
    </source>
</evidence>
<dbReference type="GO" id="GO:0008765">
    <property type="term" value="F:UDP-N-acetylmuramoylalanyl-D-glutamate-2,6-diaminopimelate ligase activity"/>
    <property type="evidence" value="ECO:0007669"/>
    <property type="project" value="UniProtKB-UniRule"/>
</dbReference>
<evidence type="ECO:0000256" key="9">
    <source>
        <dbReference type="ARBA" id="ARBA00072883"/>
    </source>
</evidence>
<dbReference type="EC" id="6.3.2.13" evidence="8 13"/>